<reference evidence="2 3" key="1">
    <citation type="submission" date="2021-04" db="EMBL/GenBank/DDBJ databases">
        <title>Magnetospirillum sulfuroxidans sp. nov., a facultative chemolithoautotrophic sulfur-oxidizing alphaproteobacterium isolated from freshwater sediment and proposals for Paramagetospirillum gen. nov., and Magnetospirillaceae fam. nov.</title>
        <authorList>
            <person name="Koziaeva V."/>
            <person name="Geelhoed J.S."/>
            <person name="Sorokin D.Y."/>
            <person name="Grouzdev D.S."/>
        </authorList>
    </citation>
    <scope>NUCLEOTIDE SEQUENCE [LARGE SCALE GENOMIC DNA]</scope>
    <source>
        <strain evidence="2 3">J10</strain>
    </source>
</reference>
<gene>
    <name evidence="2" type="ORF">KEC16_03700</name>
</gene>
<comment type="caution">
    <text evidence="2">The sequence shown here is derived from an EMBL/GenBank/DDBJ whole genome shotgun (WGS) entry which is preliminary data.</text>
</comment>
<dbReference type="InterPro" id="IPR057447">
    <property type="entry name" value="Bbp19-like_phage"/>
</dbReference>
<evidence type="ECO:0000313" key="3">
    <source>
        <dbReference type="Proteomes" id="UP000680714"/>
    </source>
</evidence>
<evidence type="ECO:0000313" key="2">
    <source>
        <dbReference type="EMBL" id="MBR9970815.1"/>
    </source>
</evidence>
<sequence length="69" mass="7367">MAEPTEAEKSAARLFNTHDGQTFLAELARLTIANTGNLATGADADLRAHAGKCALYQHILSMIKRGQGQ</sequence>
<dbReference type="Proteomes" id="UP000680714">
    <property type="component" value="Unassembled WGS sequence"/>
</dbReference>
<dbReference type="EMBL" id="JAGTUF010000001">
    <property type="protein sequence ID" value="MBR9970815.1"/>
    <property type="molecule type" value="Genomic_DNA"/>
</dbReference>
<proteinExistence type="predicted"/>
<evidence type="ECO:0000259" key="1">
    <source>
        <dbReference type="Pfam" id="PF25181"/>
    </source>
</evidence>
<organism evidence="2 3">
    <name type="scientific">Magnetospirillum sulfuroxidans</name>
    <dbReference type="NCBI Taxonomy" id="611300"/>
    <lineage>
        <taxon>Bacteria</taxon>
        <taxon>Pseudomonadati</taxon>
        <taxon>Pseudomonadota</taxon>
        <taxon>Alphaproteobacteria</taxon>
        <taxon>Rhodospirillales</taxon>
        <taxon>Rhodospirillaceae</taxon>
        <taxon>Magnetospirillum</taxon>
    </lineage>
</organism>
<feature type="domain" description="Bbp19-like phage" evidence="1">
    <location>
        <begin position="12"/>
        <end position="63"/>
    </location>
</feature>
<accession>A0ABS5I8S2</accession>
<protein>
    <recommendedName>
        <fullName evidence="1">Bbp19-like phage domain-containing protein</fullName>
    </recommendedName>
</protein>
<dbReference type="RefSeq" id="WP_211546270.1">
    <property type="nucleotide sequence ID" value="NZ_JAGTUF010000001.1"/>
</dbReference>
<dbReference type="Pfam" id="PF25181">
    <property type="entry name" value="Phage_Bbp19"/>
    <property type="match status" value="1"/>
</dbReference>
<keyword evidence="3" id="KW-1185">Reference proteome</keyword>
<name>A0ABS5I8S2_9PROT</name>